<dbReference type="eggNOG" id="COG0158">
    <property type="taxonomic scope" value="Bacteria"/>
</dbReference>
<dbReference type="HAMAP" id="MF_01855">
    <property type="entry name" value="FBPase_class1"/>
    <property type="match status" value="1"/>
</dbReference>
<dbReference type="Gene3D" id="3.30.540.10">
    <property type="entry name" value="Fructose-1,6-Bisphosphatase, subunit A, domain 1"/>
    <property type="match status" value="1"/>
</dbReference>
<dbReference type="SUPFAM" id="SSF56655">
    <property type="entry name" value="Carbohydrate phosphatase"/>
    <property type="match status" value="1"/>
</dbReference>
<accession>M9RCI2</accession>
<dbReference type="FunFam" id="3.40.190.80:FF:000011">
    <property type="entry name" value="Fructose-1,6-bisphosphatase class 1"/>
    <property type="match status" value="1"/>
</dbReference>
<comment type="catalytic activity">
    <reaction evidence="1 9">
        <text>beta-D-fructose 1,6-bisphosphate + H2O = beta-D-fructose 6-phosphate + phosphate</text>
        <dbReference type="Rhea" id="RHEA:11064"/>
        <dbReference type="ChEBI" id="CHEBI:15377"/>
        <dbReference type="ChEBI" id="CHEBI:32966"/>
        <dbReference type="ChEBI" id="CHEBI:43474"/>
        <dbReference type="ChEBI" id="CHEBI:57634"/>
        <dbReference type="EC" id="3.1.3.11"/>
    </reaction>
</comment>
<evidence type="ECO:0000259" key="11">
    <source>
        <dbReference type="Pfam" id="PF00316"/>
    </source>
</evidence>
<evidence type="ECO:0000256" key="10">
    <source>
        <dbReference type="RuleBase" id="RU000508"/>
    </source>
</evidence>
<dbReference type="GO" id="GO:0005829">
    <property type="term" value="C:cytosol"/>
    <property type="evidence" value="ECO:0007669"/>
    <property type="project" value="TreeGrafter"/>
</dbReference>
<evidence type="ECO:0000256" key="5">
    <source>
        <dbReference type="ARBA" id="ARBA00022801"/>
    </source>
</evidence>
<feature type="binding site" evidence="9">
    <location>
        <begin position="111"/>
        <end position="114"/>
    </location>
    <ligand>
        <name>substrate</name>
    </ligand>
</feature>
<dbReference type="KEGG" id="oar:OA238_c00430"/>
<dbReference type="AlphaFoldDB" id="M9RCI2"/>
<feature type="domain" description="Fructose-1-6-bisphosphatase class 1 C-terminal" evidence="12">
    <location>
        <begin position="189"/>
        <end position="322"/>
    </location>
</feature>
<dbReference type="GO" id="GO:0005986">
    <property type="term" value="P:sucrose biosynthetic process"/>
    <property type="evidence" value="ECO:0007669"/>
    <property type="project" value="TreeGrafter"/>
</dbReference>
<dbReference type="HOGENOM" id="CLU_039977_0_0_5"/>
<dbReference type="OrthoDB" id="9806756at2"/>
<feature type="binding site" evidence="9">
    <location>
        <position position="108"/>
    </location>
    <ligand>
        <name>Mg(2+)</name>
        <dbReference type="ChEBI" id="CHEBI:18420"/>
        <label>2</label>
    </ligand>
</feature>
<dbReference type="NCBIfam" id="NF006779">
    <property type="entry name" value="PRK09293.1-3"/>
    <property type="match status" value="1"/>
</dbReference>
<evidence type="ECO:0000259" key="12">
    <source>
        <dbReference type="Pfam" id="PF18913"/>
    </source>
</evidence>
<evidence type="ECO:0000256" key="6">
    <source>
        <dbReference type="ARBA" id="ARBA00022842"/>
    </source>
</evidence>
<dbReference type="GO" id="GO:0042132">
    <property type="term" value="F:fructose 1,6-bisphosphate 1-phosphatase activity"/>
    <property type="evidence" value="ECO:0007669"/>
    <property type="project" value="UniProtKB-UniRule"/>
</dbReference>
<dbReference type="Gene3D" id="3.40.190.80">
    <property type="match status" value="1"/>
</dbReference>
<organism evidence="13 14">
    <name type="scientific">Octadecabacter arcticus 238</name>
    <dbReference type="NCBI Taxonomy" id="391616"/>
    <lineage>
        <taxon>Bacteria</taxon>
        <taxon>Pseudomonadati</taxon>
        <taxon>Pseudomonadota</taxon>
        <taxon>Alphaproteobacteria</taxon>
        <taxon>Rhodobacterales</taxon>
        <taxon>Roseobacteraceae</taxon>
        <taxon>Octadecabacter</taxon>
    </lineage>
</organism>
<name>M9RCI2_9RHOB</name>
<feature type="binding site" evidence="9">
    <location>
        <position position="271"/>
    </location>
    <ligand>
        <name>Mg(2+)</name>
        <dbReference type="ChEBI" id="CHEBI:18420"/>
        <label>2</label>
    </ligand>
</feature>
<feature type="binding site" evidence="9">
    <location>
        <position position="110"/>
    </location>
    <ligand>
        <name>Mg(2+)</name>
        <dbReference type="ChEBI" id="CHEBI:18420"/>
        <label>1</label>
    </ligand>
</feature>
<dbReference type="Proteomes" id="UP000004688">
    <property type="component" value="Chromosome"/>
</dbReference>
<dbReference type="GO" id="GO:0030388">
    <property type="term" value="P:fructose 1,6-bisphosphate metabolic process"/>
    <property type="evidence" value="ECO:0007669"/>
    <property type="project" value="TreeGrafter"/>
</dbReference>
<dbReference type="CDD" id="cd00354">
    <property type="entry name" value="FBPase"/>
    <property type="match status" value="1"/>
</dbReference>
<dbReference type="GO" id="GO:0000287">
    <property type="term" value="F:magnesium ion binding"/>
    <property type="evidence" value="ECO:0007669"/>
    <property type="project" value="UniProtKB-UniRule"/>
</dbReference>
<feature type="binding site" evidence="9">
    <location>
        <position position="265"/>
    </location>
    <ligand>
        <name>substrate</name>
    </ligand>
</feature>
<keyword evidence="14" id="KW-1185">Reference proteome</keyword>
<keyword evidence="5 9" id="KW-0378">Hydrolase</keyword>
<dbReference type="InterPro" id="IPR033391">
    <property type="entry name" value="FBPase_N"/>
</dbReference>
<comment type="subcellular location">
    <subcellularLocation>
        <location evidence="9">Cytoplasm</location>
    </subcellularLocation>
</comment>
<dbReference type="GO" id="GO:0006002">
    <property type="term" value="P:fructose 6-phosphate metabolic process"/>
    <property type="evidence" value="ECO:0007669"/>
    <property type="project" value="TreeGrafter"/>
</dbReference>
<dbReference type="GO" id="GO:0006000">
    <property type="term" value="P:fructose metabolic process"/>
    <property type="evidence" value="ECO:0007669"/>
    <property type="project" value="TreeGrafter"/>
</dbReference>
<dbReference type="RefSeq" id="WP_015493561.1">
    <property type="nucleotide sequence ID" value="NC_020908.1"/>
</dbReference>
<evidence type="ECO:0000313" key="13">
    <source>
        <dbReference type="EMBL" id="AGI70319.1"/>
    </source>
</evidence>
<feature type="binding site" evidence="9">
    <location>
        <position position="87"/>
    </location>
    <ligand>
        <name>Mg(2+)</name>
        <dbReference type="ChEBI" id="CHEBI:18420"/>
        <label>1</label>
    </ligand>
</feature>
<evidence type="ECO:0000256" key="9">
    <source>
        <dbReference type="HAMAP-Rule" id="MF_01855"/>
    </source>
</evidence>
<feature type="binding site" evidence="9">
    <location>
        <position position="111"/>
    </location>
    <ligand>
        <name>Mg(2+)</name>
        <dbReference type="ChEBI" id="CHEBI:18420"/>
        <label>2</label>
    </ligand>
</feature>
<dbReference type="PRINTS" id="PR00115">
    <property type="entry name" value="F16BPHPHTASE"/>
</dbReference>
<dbReference type="EC" id="3.1.3.11" evidence="9"/>
<dbReference type="GO" id="GO:0006094">
    <property type="term" value="P:gluconeogenesis"/>
    <property type="evidence" value="ECO:0007669"/>
    <property type="project" value="UniProtKB-UniRule"/>
</dbReference>
<evidence type="ECO:0000256" key="2">
    <source>
        <dbReference type="ARBA" id="ARBA00010941"/>
    </source>
</evidence>
<dbReference type="PIRSF" id="PIRSF000904">
    <property type="entry name" value="FBPtase_SBPase"/>
    <property type="match status" value="1"/>
</dbReference>
<reference evidence="13 14" key="1">
    <citation type="journal article" date="2013" name="PLoS ONE">
        <title>Poles Apart: Arctic and Antarctic Octadecabacter strains Share High Genome Plasticity and a New Type of Xanthorhodopsin.</title>
        <authorList>
            <person name="Vollmers J."/>
            <person name="Voget S."/>
            <person name="Dietrich S."/>
            <person name="Gollnow K."/>
            <person name="Smits M."/>
            <person name="Meyer K."/>
            <person name="Brinkhoff T."/>
            <person name="Simon M."/>
            <person name="Daniel R."/>
        </authorList>
    </citation>
    <scope>NUCLEOTIDE SEQUENCE [LARGE SCALE GENOMIC DNA]</scope>
    <source>
        <strain evidence="13 14">238</strain>
    </source>
</reference>
<feature type="binding site" evidence="9">
    <location>
        <position position="108"/>
    </location>
    <ligand>
        <name>Mg(2+)</name>
        <dbReference type="ChEBI" id="CHEBI:18420"/>
        <label>1</label>
    </ligand>
</feature>
<dbReference type="PIRSF" id="PIRSF500210">
    <property type="entry name" value="FBPtase"/>
    <property type="match status" value="1"/>
</dbReference>
<dbReference type="EMBL" id="CP003742">
    <property type="protein sequence ID" value="AGI70319.1"/>
    <property type="molecule type" value="Genomic_DNA"/>
</dbReference>
<dbReference type="InterPro" id="IPR044015">
    <property type="entry name" value="FBPase_C_dom"/>
</dbReference>
<keyword evidence="7 9" id="KW-0119">Carbohydrate metabolism</keyword>
<evidence type="ECO:0000256" key="3">
    <source>
        <dbReference type="ARBA" id="ARBA00022490"/>
    </source>
</evidence>
<comment type="cofactor">
    <cofactor evidence="9">
        <name>Mg(2+)</name>
        <dbReference type="ChEBI" id="CHEBI:18420"/>
    </cofactor>
    <text evidence="9">Binds 2 magnesium ions per subunit.</text>
</comment>
<keyword evidence="6 9" id="KW-0460">Magnesium</keyword>
<dbReference type="InterPro" id="IPR000146">
    <property type="entry name" value="FBPase_class-1"/>
</dbReference>
<evidence type="ECO:0000256" key="4">
    <source>
        <dbReference type="ARBA" id="ARBA00022723"/>
    </source>
</evidence>
<dbReference type="STRING" id="391616.OA238_c00430"/>
<feature type="domain" description="Fructose-1-6-bisphosphatase class I N-terminal" evidence="11">
    <location>
        <begin position="18"/>
        <end position="185"/>
    </location>
</feature>
<keyword evidence="3 9" id="KW-0963">Cytoplasm</keyword>
<proteinExistence type="inferred from homology"/>
<feature type="binding site" evidence="9">
    <location>
        <position position="199"/>
    </location>
    <ligand>
        <name>substrate</name>
    </ligand>
</feature>
<comment type="similarity">
    <text evidence="2 9 10">Belongs to the FBPase class 1 family.</text>
</comment>
<dbReference type="Pfam" id="PF00316">
    <property type="entry name" value="FBPase"/>
    <property type="match status" value="1"/>
</dbReference>
<protein>
    <recommendedName>
        <fullName evidence="9">Fructose-1,6-bisphosphatase class 1</fullName>
        <shortName evidence="9">FBPase class 1</shortName>
        <ecNumber evidence="9">3.1.3.11</ecNumber>
    </recommendedName>
    <alternativeName>
        <fullName evidence="9">D-fructose-1,6-bisphosphate 1-phosphohydrolase class 1</fullName>
    </alternativeName>
</protein>
<dbReference type="Pfam" id="PF18913">
    <property type="entry name" value="FBPase_C"/>
    <property type="match status" value="1"/>
</dbReference>
<dbReference type="InterPro" id="IPR028343">
    <property type="entry name" value="FBPtase"/>
</dbReference>
<comment type="subunit">
    <text evidence="9">Homotetramer.</text>
</comment>
<evidence type="ECO:0000256" key="8">
    <source>
        <dbReference type="ARBA" id="ARBA00024331"/>
    </source>
</evidence>
<dbReference type="PANTHER" id="PTHR11556">
    <property type="entry name" value="FRUCTOSE-1,6-BISPHOSPHATASE-RELATED"/>
    <property type="match status" value="1"/>
</dbReference>
<comment type="pathway">
    <text evidence="8">Carbohydrate biosynthesis.</text>
</comment>
<sequence length="330" mass="36345">MTDTTTLRRYLTKGDLDPNLIFLLEDIASACRSIANLVRNGAFEGNLGSANAINVQGETQKTLDILANDEFERICSNSPRLAALVSEEVEEVTWLKEPEEGDYLLYFDPLDGSSNLDVNLSVGSIFAIMQVQADGDRNVLHDGQRQVCAGYALYGPSTILVLTDGSEVAGFTCHQGTGDFRLTHPDMKVPSETSEFAINTSRHRYWDAPVRRYVDECVAGEEGARQRAFNMRWTASMVAEIHRILTRGGVFLYPADSNNRDAGGKLRLMYEANPMAMIIERAGGAASTGFGPIMDIQPSGPHQRVPVILGSRSEVERLVEYHTEADSPEH</sequence>
<evidence type="ECO:0000256" key="7">
    <source>
        <dbReference type="ARBA" id="ARBA00023277"/>
    </source>
</evidence>
<gene>
    <name evidence="13" type="primary">fbp1</name>
    <name evidence="9" type="synonym">fbp</name>
    <name evidence="13" type="ORF">OA238_c00430</name>
</gene>
<keyword evidence="4 9" id="KW-0479">Metal-binding</keyword>
<evidence type="ECO:0000256" key="1">
    <source>
        <dbReference type="ARBA" id="ARBA00001273"/>
    </source>
</evidence>
<evidence type="ECO:0000313" key="14">
    <source>
        <dbReference type="Proteomes" id="UP000004688"/>
    </source>
</evidence>
<comment type="caution">
    <text evidence="9">Lacks conserved residue(s) required for the propagation of feature annotation.</text>
</comment>
<dbReference type="PANTHER" id="PTHR11556:SF35">
    <property type="entry name" value="SEDOHEPTULOSE-1,7-BISPHOSPHATASE, CHLOROPLASTIC"/>
    <property type="match status" value="1"/>
</dbReference>